<dbReference type="EMBL" id="CP109441">
    <property type="protein sequence ID" value="WUV43750.1"/>
    <property type="molecule type" value="Genomic_DNA"/>
</dbReference>
<proteinExistence type="predicted"/>
<reference evidence="2" key="1">
    <citation type="submission" date="2022-10" db="EMBL/GenBank/DDBJ databases">
        <title>The complete genomes of actinobacterial strains from the NBC collection.</title>
        <authorList>
            <person name="Joergensen T.S."/>
            <person name="Alvarez Arevalo M."/>
            <person name="Sterndorff E.B."/>
            <person name="Faurdal D."/>
            <person name="Vuksanovic O."/>
            <person name="Mourched A.-S."/>
            <person name="Charusanti P."/>
            <person name="Shaw S."/>
            <person name="Blin K."/>
            <person name="Weber T."/>
        </authorList>
    </citation>
    <scope>NUCLEOTIDE SEQUENCE</scope>
    <source>
        <strain evidence="2">NBC_01482</strain>
    </source>
</reference>
<gene>
    <name evidence="2" type="ORF">OG563_31640</name>
</gene>
<dbReference type="RefSeq" id="WP_329406326.1">
    <property type="nucleotide sequence ID" value="NZ_CP109441.1"/>
</dbReference>
<keyword evidence="1" id="KW-0812">Transmembrane</keyword>
<evidence type="ECO:0000313" key="3">
    <source>
        <dbReference type="Proteomes" id="UP001432062"/>
    </source>
</evidence>
<sequence>MAVVPLQTRPAAVDIAGSAWPMYKLEAIALGLLICLALALITGSLQVAVLVAAGVGTGRWVVGQIGARGGV</sequence>
<protein>
    <submittedName>
        <fullName evidence="2">Uncharacterized protein</fullName>
    </submittedName>
</protein>
<keyword evidence="3" id="KW-1185">Reference proteome</keyword>
<dbReference type="Proteomes" id="UP001432062">
    <property type="component" value="Chromosome"/>
</dbReference>
<keyword evidence="1" id="KW-1133">Transmembrane helix</keyword>
<name>A0ABZ1YN77_9NOCA</name>
<organism evidence="2 3">
    <name type="scientific">Nocardia vinacea</name>
    <dbReference type="NCBI Taxonomy" id="96468"/>
    <lineage>
        <taxon>Bacteria</taxon>
        <taxon>Bacillati</taxon>
        <taxon>Actinomycetota</taxon>
        <taxon>Actinomycetes</taxon>
        <taxon>Mycobacteriales</taxon>
        <taxon>Nocardiaceae</taxon>
        <taxon>Nocardia</taxon>
    </lineage>
</organism>
<feature type="transmembrane region" description="Helical" evidence="1">
    <location>
        <begin position="27"/>
        <end position="55"/>
    </location>
</feature>
<accession>A0ABZ1YN77</accession>
<evidence type="ECO:0000256" key="1">
    <source>
        <dbReference type="SAM" id="Phobius"/>
    </source>
</evidence>
<keyword evidence="1" id="KW-0472">Membrane</keyword>
<evidence type="ECO:0000313" key="2">
    <source>
        <dbReference type="EMBL" id="WUV43750.1"/>
    </source>
</evidence>